<evidence type="ECO:0000313" key="2">
    <source>
        <dbReference type="Proteomes" id="UP000247459"/>
    </source>
</evidence>
<protein>
    <submittedName>
        <fullName evidence="1">Uncharacterized protein</fullName>
    </submittedName>
</protein>
<reference evidence="1 2" key="1">
    <citation type="submission" date="2018-01" db="EMBL/GenBank/DDBJ databases">
        <title>Genome sequence of the PGP bacterium Paenibacillus illinoisensis E3.</title>
        <authorList>
            <person name="Rolli E."/>
            <person name="Marasco R."/>
            <person name="Bessem C."/>
            <person name="Michoud G."/>
            <person name="Gaiarsa S."/>
            <person name="Borin S."/>
            <person name="Daffonchio D."/>
        </authorList>
    </citation>
    <scope>NUCLEOTIDE SEQUENCE [LARGE SCALE GENOMIC DNA]</scope>
    <source>
        <strain evidence="1 2">E3</strain>
    </source>
</reference>
<name>A0A2W0CUP7_9BACL</name>
<proteinExistence type="predicted"/>
<comment type="caution">
    <text evidence="1">The sequence shown here is derived from an EMBL/GenBank/DDBJ whole genome shotgun (WGS) entry which is preliminary data.</text>
</comment>
<evidence type="ECO:0000313" key="1">
    <source>
        <dbReference type="EMBL" id="PYY27361.1"/>
    </source>
</evidence>
<dbReference type="Proteomes" id="UP000247459">
    <property type="component" value="Unassembled WGS sequence"/>
</dbReference>
<dbReference type="AlphaFoldDB" id="A0A2W0CUP7"/>
<dbReference type="EMBL" id="PRLG01000021">
    <property type="protein sequence ID" value="PYY27361.1"/>
    <property type="molecule type" value="Genomic_DNA"/>
</dbReference>
<gene>
    <name evidence="1" type="ORF">PIL02S_03914</name>
</gene>
<sequence>MGVAGIMTITLLMSAGMIALLYYVTKKAYSRKWDEDE</sequence>
<organism evidence="1 2">
    <name type="scientific">Paenibacillus illinoisensis</name>
    <dbReference type="NCBI Taxonomy" id="59845"/>
    <lineage>
        <taxon>Bacteria</taxon>
        <taxon>Bacillati</taxon>
        <taxon>Bacillota</taxon>
        <taxon>Bacilli</taxon>
        <taxon>Bacillales</taxon>
        <taxon>Paenibacillaceae</taxon>
        <taxon>Paenibacillus</taxon>
    </lineage>
</organism>
<accession>A0A2W0CUP7</accession>